<dbReference type="CDD" id="cd08899">
    <property type="entry name" value="SRPBCC_CalC_Aha1-like_6"/>
    <property type="match status" value="1"/>
</dbReference>
<dbReference type="Pfam" id="PF08327">
    <property type="entry name" value="AHSA1"/>
    <property type="match status" value="1"/>
</dbReference>
<comment type="caution">
    <text evidence="3">The sequence shown here is derived from an EMBL/GenBank/DDBJ whole genome shotgun (WGS) entry which is preliminary data.</text>
</comment>
<dbReference type="InterPro" id="IPR013538">
    <property type="entry name" value="ASHA1/2-like_C"/>
</dbReference>
<gene>
    <name evidence="3" type="ORF">E2K98_17960</name>
</gene>
<comment type="similarity">
    <text evidence="1">Belongs to the AHA1 family.</text>
</comment>
<dbReference type="InterPro" id="IPR023393">
    <property type="entry name" value="START-like_dom_sf"/>
</dbReference>
<feature type="domain" description="Activator of Hsp90 ATPase homologue 1/2-like C-terminal" evidence="2">
    <location>
        <begin position="22"/>
        <end position="131"/>
    </location>
</feature>
<dbReference type="EMBL" id="SMYO01000008">
    <property type="protein sequence ID" value="TDK59809.1"/>
    <property type="molecule type" value="Genomic_DNA"/>
</dbReference>
<dbReference type="Gene3D" id="3.30.530.20">
    <property type="match status" value="1"/>
</dbReference>
<evidence type="ECO:0000313" key="4">
    <source>
        <dbReference type="Proteomes" id="UP000295132"/>
    </source>
</evidence>
<dbReference type="AlphaFoldDB" id="A0A4R5VNI1"/>
<dbReference type="RefSeq" id="WP_133336510.1">
    <property type="nucleotide sequence ID" value="NZ_SMYO01000008.1"/>
</dbReference>
<accession>A0A4R5VNI1</accession>
<evidence type="ECO:0000256" key="1">
    <source>
        <dbReference type="ARBA" id="ARBA00006817"/>
    </source>
</evidence>
<sequence>MIAELIKTESGAIARYERHWKYSVQEVWAWLTENDKLSNWFSELEVEELREGGAIIFHMPDGTSDKLTITELKMYSVLEFTWWENKMRFELSPESGGCMLVLTETLQEITDHTPKDLAGWHMCLEVILALLNGRTIESRAEEWKIWYKKYIHGVQEFNSENAD</sequence>
<proteinExistence type="inferred from homology"/>
<organism evidence="3 4">
    <name type="scientific">Bacillus salipaludis</name>
    <dbReference type="NCBI Taxonomy" id="2547811"/>
    <lineage>
        <taxon>Bacteria</taxon>
        <taxon>Bacillati</taxon>
        <taxon>Bacillota</taxon>
        <taxon>Bacilli</taxon>
        <taxon>Bacillales</taxon>
        <taxon>Bacillaceae</taxon>
        <taxon>Bacillus</taxon>
    </lineage>
</organism>
<reference evidence="3 4" key="1">
    <citation type="submission" date="2019-03" db="EMBL/GenBank/DDBJ databases">
        <title>Bacillus niacini sp. nov. a Nicotinate-Metabolizing Mesophile Isolated from Soil.</title>
        <authorList>
            <person name="Zhang G."/>
        </authorList>
    </citation>
    <scope>NUCLEOTIDE SEQUENCE [LARGE SCALE GENOMIC DNA]</scope>
    <source>
        <strain evidence="3 4">WN066</strain>
    </source>
</reference>
<dbReference type="SUPFAM" id="SSF55961">
    <property type="entry name" value="Bet v1-like"/>
    <property type="match status" value="1"/>
</dbReference>
<name>A0A4R5VNI1_9BACI</name>
<evidence type="ECO:0000313" key="3">
    <source>
        <dbReference type="EMBL" id="TDK59809.1"/>
    </source>
</evidence>
<dbReference type="Proteomes" id="UP000295132">
    <property type="component" value="Unassembled WGS sequence"/>
</dbReference>
<protein>
    <submittedName>
        <fullName evidence="3">SRPBCC family protein</fullName>
    </submittedName>
</protein>
<evidence type="ECO:0000259" key="2">
    <source>
        <dbReference type="Pfam" id="PF08327"/>
    </source>
</evidence>